<proteinExistence type="predicted"/>
<protein>
    <recommendedName>
        <fullName evidence="9">Cyclic nucleotide-binding domain-containing protein</fullName>
    </recommendedName>
</protein>
<feature type="transmembrane region" description="Helical" evidence="8">
    <location>
        <begin position="473"/>
        <end position="495"/>
    </location>
</feature>
<evidence type="ECO:0000256" key="7">
    <source>
        <dbReference type="SAM" id="MobiDB-lite"/>
    </source>
</evidence>
<dbReference type="InterPro" id="IPR014710">
    <property type="entry name" value="RmlC-like_jellyroll"/>
</dbReference>
<feature type="transmembrane region" description="Helical" evidence="8">
    <location>
        <begin position="290"/>
        <end position="310"/>
    </location>
</feature>
<dbReference type="VEuPathDB" id="FungiDB:SDRG_07966"/>
<evidence type="ECO:0000256" key="3">
    <source>
        <dbReference type="ARBA" id="ARBA00022692"/>
    </source>
</evidence>
<dbReference type="CDD" id="cd00038">
    <property type="entry name" value="CAP_ED"/>
    <property type="match status" value="1"/>
</dbReference>
<evidence type="ECO:0000259" key="9">
    <source>
        <dbReference type="PROSITE" id="PS50042"/>
    </source>
</evidence>
<keyword evidence="4 8" id="KW-1133">Transmembrane helix</keyword>
<accession>T0QLG3</accession>
<feature type="transmembrane region" description="Helical" evidence="8">
    <location>
        <begin position="404"/>
        <end position="428"/>
    </location>
</feature>
<evidence type="ECO:0000256" key="6">
    <source>
        <dbReference type="ARBA" id="ARBA00023136"/>
    </source>
</evidence>
<evidence type="ECO:0000256" key="8">
    <source>
        <dbReference type="SAM" id="Phobius"/>
    </source>
</evidence>
<keyword evidence="5" id="KW-0406">Ion transport</keyword>
<gene>
    <name evidence="10" type="ORF">SDRG_07966</name>
</gene>
<dbReference type="GO" id="GO:0003254">
    <property type="term" value="P:regulation of membrane depolarization"/>
    <property type="evidence" value="ECO:0007669"/>
    <property type="project" value="TreeGrafter"/>
</dbReference>
<feature type="transmembrane region" description="Helical" evidence="8">
    <location>
        <begin position="331"/>
        <end position="351"/>
    </location>
</feature>
<dbReference type="Gene3D" id="1.10.287.630">
    <property type="entry name" value="Helix hairpin bin"/>
    <property type="match status" value="1"/>
</dbReference>
<dbReference type="GO" id="GO:0035725">
    <property type="term" value="P:sodium ion transmembrane transport"/>
    <property type="evidence" value="ECO:0007669"/>
    <property type="project" value="TreeGrafter"/>
</dbReference>
<dbReference type="GeneID" id="19948693"/>
<dbReference type="Pfam" id="PF00027">
    <property type="entry name" value="cNMP_binding"/>
    <property type="match status" value="1"/>
</dbReference>
<comment type="subcellular location">
    <subcellularLocation>
        <location evidence="1">Membrane</location>
        <topology evidence="1">Multi-pass membrane protein</topology>
    </subcellularLocation>
</comment>
<dbReference type="InterPro" id="IPR051413">
    <property type="entry name" value="K/Na_HCN_channel"/>
</dbReference>
<evidence type="ECO:0000256" key="4">
    <source>
        <dbReference type="ARBA" id="ARBA00022989"/>
    </source>
</evidence>
<evidence type="ECO:0000256" key="5">
    <source>
        <dbReference type="ARBA" id="ARBA00023065"/>
    </source>
</evidence>
<feature type="compositionally biased region" description="Basic and acidic residues" evidence="7">
    <location>
        <begin position="118"/>
        <end position="129"/>
    </location>
</feature>
<dbReference type="RefSeq" id="XP_008612051.1">
    <property type="nucleotide sequence ID" value="XM_008613829.1"/>
</dbReference>
<feature type="domain" description="Cyclic nucleotide-binding" evidence="9">
    <location>
        <begin position="579"/>
        <end position="686"/>
    </location>
</feature>
<dbReference type="SUPFAM" id="SSF81324">
    <property type="entry name" value="Voltage-gated potassium channels"/>
    <property type="match status" value="1"/>
</dbReference>
<dbReference type="Gene3D" id="2.60.120.10">
    <property type="entry name" value="Jelly Rolls"/>
    <property type="match status" value="1"/>
</dbReference>
<dbReference type="EMBL" id="JH767154">
    <property type="protein sequence ID" value="EQC34645.1"/>
    <property type="molecule type" value="Genomic_DNA"/>
</dbReference>
<evidence type="ECO:0000256" key="2">
    <source>
        <dbReference type="ARBA" id="ARBA00022448"/>
    </source>
</evidence>
<dbReference type="SUPFAM" id="SSF51206">
    <property type="entry name" value="cAMP-binding domain-like"/>
    <property type="match status" value="1"/>
</dbReference>
<dbReference type="InterPro" id="IPR018488">
    <property type="entry name" value="cNMP-bd_CS"/>
</dbReference>
<dbReference type="InParanoid" id="T0QLG3"/>
<feature type="region of interest" description="Disordered" evidence="7">
    <location>
        <begin position="84"/>
        <end position="167"/>
    </location>
</feature>
<evidence type="ECO:0000313" key="11">
    <source>
        <dbReference type="Proteomes" id="UP000030762"/>
    </source>
</evidence>
<dbReference type="GO" id="GO:0005249">
    <property type="term" value="F:voltage-gated potassium channel activity"/>
    <property type="evidence" value="ECO:0007669"/>
    <property type="project" value="TreeGrafter"/>
</dbReference>
<dbReference type="Pfam" id="PF00520">
    <property type="entry name" value="Ion_trans"/>
    <property type="match status" value="1"/>
</dbReference>
<name>T0QLG3_SAPDV</name>
<sequence length="791" mass="89948">MTSKKLPSMAPTVESLVESKPPLRALVRQSTKDKLSLTPVHYLDKSINSKRQLSGRFTPMDLLKAPNLKGSHLKDLLRSVHSKDALHSSTESIRGPQQPSPVSDNKIKSHRVQPVPDAPDRVVTLRRESGSTNHRRRHSSLIRGSTTGSIRSGKVVPSEMTPETTRAGTKHLSIIQTTMIAGRLKKKAQVISMRRRQTKHLQQLELAGIASRHRKVLHQYNIRVVRPEEKPAEDIVLLHQPKYLILPTHQWYKAWQLSTLVIILYQSVMIPYQLAFDTSDTAPTQDHANIAFNLIFGVDLLLTCNCAVAHPGRPNTYITHRLGILKHYLRGWFILDLLACFPIDIIVYSTIAGATNTKLHLLGLLKVLRLPRLLRLARFVRILRILRIPAEWKRWLLYSRYAHLIRLGSLLVTFVYLIHIFNCIWGGYVTSADWPGYMFGESSNNATAYVLGFYFVLTTVMGQNSLLQTQTEYVYACMLIVIGSVLMATVFGNVANLISNFYENQNNYKKKMEKLLGSMNLMKLPLDLQNRINEYYQVMWERHGTLDGQPLLFTKELSRNLSVEVELYLRMDMINSVPVFQRCSKKVVQEIVMRLQLQVYLPGDYIVVKGEIGLDMFFVQSGTCEVTKPLSADPRPYDNEEILKVLTQGDYFGEISLLMNCKRTANVRACTFAELCVLTRSAFEDITAQYIDDRVTIEKFIKEMYDPKALEAILKAQNEDELTPHEVRAEEKLNAIMETMAATNAKIERLETLVTLLLPHAPASLLPRATTGGPSLDCWTETRHGHPKILE</sequence>
<dbReference type="PROSITE" id="PS50042">
    <property type="entry name" value="CNMP_BINDING_3"/>
    <property type="match status" value="1"/>
</dbReference>
<reference evidence="10 11" key="1">
    <citation type="submission" date="2012-04" db="EMBL/GenBank/DDBJ databases">
        <title>The Genome Sequence of Saprolegnia declina VS20.</title>
        <authorList>
            <consortium name="The Broad Institute Genome Sequencing Platform"/>
            <person name="Russ C."/>
            <person name="Nusbaum C."/>
            <person name="Tyler B."/>
            <person name="van West P."/>
            <person name="Dieguez-Uribeondo J."/>
            <person name="de Bruijn I."/>
            <person name="Tripathy S."/>
            <person name="Jiang R."/>
            <person name="Young S.K."/>
            <person name="Zeng Q."/>
            <person name="Gargeya S."/>
            <person name="Fitzgerald M."/>
            <person name="Haas B."/>
            <person name="Abouelleil A."/>
            <person name="Alvarado L."/>
            <person name="Arachchi H.M."/>
            <person name="Berlin A."/>
            <person name="Chapman S.B."/>
            <person name="Goldberg J."/>
            <person name="Griggs A."/>
            <person name="Gujja S."/>
            <person name="Hansen M."/>
            <person name="Howarth C."/>
            <person name="Imamovic A."/>
            <person name="Larimer J."/>
            <person name="McCowen C."/>
            <person name="Montmayeur A."/>
            <person name="Murphy C."/>
            <person name="Neiman D."/>
            <person name="Pearson M."/>
            <person name="Priest M."/>
            <person name="Roberts A."/>
            <person name="Saif S."/>
            <person name="Shea T."/>
            <person name="Sisk P."/>
            <person name="Sykes S."/>
            <person name="Wortman J."/>
            <person name="Nusbaum C."/>
            <person name="Birren B."/>
        </authorList>
    </citation>
    <scope>NUCLEOTIDE SEQUENCE [LARGE SCALE GENOMIC DNA]</scope>
    <source>
        <strain evidence="10 11">VS20</strain>
    </source>
</reference>
<feature type="transmembrane region" description="Helical" evidence="8">
    <location>
        <begin position="448"/>
        <end position="466"/>
    </location>
</feature>
<dbReference type="InterPro" id="IPR018490">
    <property type="entry name" value="cNMP-bd_dom_sf"/>
</dbReference>
<evidence type="ECO:0000313" key="10">
    <source>
        <dbReference type="EMBL" id="EQC34645.1"/>
    </source>
</evidence>
<feature type="transmembrane region" description="Helical" evidence="8">
    <location>
        <begin position="251"/>
        <end position="270"/>
    </location>
</feature>
<dbReference type="PANTHER" id="PTHR45689:SF5">
    <property type="entry name" value="I[[H]] CHANNEL, ISOFORM E"/>
    <property type="match status" value="1"/>
</dbReference>
<dbReference type="eggNOG" id="KOG0498">
    <property type="taxonomic scope" value="Eukaryota"/>
</dbReference>
<keyword evidence="3 8" id="KW-0812">Transmembrane</keyword>
<keyword evidence="11" id="KW-1185">Reference proteome</keyword>
<dbReference type="OrthoDB" id="421226at2759"/>
<keyword evidence="2" id="KW-0813">Transport</keyword>
<dbReference type="Gene3D" id="1.10.287.70">
    <property type="match status" value="1"/>
</dbReference>
<dbReference type="SMART" id="SM00100">
    <property type="entry name" value="cNMP"/>
    <property type="match status" value="1"/>
</dbReference>
<keyword evidence="6 8" id="KW-0472">Membrane</keyword>
<dbReference type="Proteomes" id="UP000030762">
    <property type="component" value="Unassembled WGS sequence"/>
</dbReference>
<dbReference type="PROSITE" id="PS00889">
    <property type="entry name" value="CNMP_BINDING_2"/>
    <property type="match status" value="1"/>
</dbReference>
<dbReference type="PANTHER" id="PTHR45689">
    <property type="entry name" value="I[[H]] CHANNEL, ISOFORM E"/>
    <property type="match status" value="1"/>
</dbReference>
<organism evidence="10 11">
    <name type="scientific">Saprolegnia diclina (strain VS20)</name>
    <dbReference type="NCBI Taxonomy" id="1156394"/>
    <lineage>
        <taxon>Eukaryota</taxon>
        <taxon>Sar</taxon>
        <taxon>Stramenopiles</taxon>
        <taxon>Oomycota</taxon>
        <taxon>Saprolegniomycetes</taxon>
        <taxon>Saprolegniales</taxon>
        <taxon>Saprolegniaceae</taxon>
        <taxon>Saprolegnia</taxon>
    </lineage>
</organism>
<dbReference type="OMA" id="CNCAVAH"/>
<dbReference type="AlphaFoldDB" id="T0QLG3"/>
<dbReference type="GO" id="GO:0098855">
    <property type="term" value="C:HCN channel complex"/>
    <property type="evidence" value="ECO:0007669"/>
    <property type="project" value="TreeGrafter"/>
</dbReference>
<feature type="compositionally biased region" description="Polar residues" evidence="7">
    <location>
        <begin position="87"/>
        <end position="103"/>
    </location>
</feature>
<dbReference type="InterPro" id="IPR000595">
    <property type="entry name" value="cNMP-bd_dom"/>
</dbReference>
<dbReference type="InterPro" id="IPR005821">
    <property type="entry name" value="Ion_trans_dom"/>
</dbReference>
<evidence type="ECO:0000256" key="1">
    <source>
        <dbReference type="ARBA" id="ARBA00004141"/>
    </source>
</evidence>